<dbReference type="Gene3D" id="2.30.30.140">
    <property type="match status" value="1"/>
</dbReference>
<reference evidence="8" key="3">
    <citation type="submission" date="2015-06" db="UniProtKB">
        <authorList>
            <consortium name="EnsemblMetazoa"/>
        </authorList>
    </citation>
    <scope>IDENTIFICATION</scope>
</reference>
<feature type="compositionally biased region" description="Basic and acidic residues" evidence="4">
    <location>
        <begin position="417"/>
        <end position="438"/>
    </location>
</feature>
<feature type="region of interest" description="Disordered" evidence="4">
    <location>
        <begin position="365"/>
        <end position="504"/>
    </location>
</feature>
<protein>
    <recommendedName>
        <fullName evidence="10">Zinc finger CW-type PWWP domain protein 1</fullName>
    </recommendedName>
</protein>
<feature type="region of interest" description="Disordered" evidence="4">
    <location>
        <begin position="639"/>
        <end position="677"/>
    </location>
</feature>
<name>R7UT90_CAPTE</name>
<dbReference type="HOGENOM" id="CLU_406339_0_0_1"/>
<evidence type="ECO:0000256" key="4">
    <source>
        <dbReference type="SAM" id="MobiDB-lite"/>
    </source>
</evidence>
<organism evidence="7">
    <name type="scientific">Capitella teleta</name>
    <name type="common">Polychaete worm</name>
    <dbReference type="NCBI Taxonomy" id="283909"/>
    <lineage>
        <taxon>Eukaryota</taxon>
        <taxon>Metazoa</taxon>
        <taxon>Spiralia</taxon>
        <taxon>Lophotrochozoa</taxon>
        <taxon>Annelida</taxon>
        <taxon>Polychaeta</taxon>
        <taxon>Sedentaria</taxon>
        <taxon>Scolecida</taxon>
        <taxon>Capitellidae</taxon>
        <taxon>Capitella</taxon>
    </lineage>
</organism>
<dbReference type="PANTHER" id="PTHR15999:SF2">
    <property type="entry name" value="ZINC FINGER CW-TYPE PWWP DOMAIN PROTEIN 1"/>
    <property type="match status" value="1"/>
</dbReference>
<dbReference type="Pfam" id="PF00855">
    <property type="entry name" value="PWWP"/>
    <property type="match status" value="1"/>
</dbReference>
<accession>R7UT90</accession>
<dbReference type="InterPro" id="IPR042778">
    <property type="entry name" value="ZCWPW1/ZCWPW2"/>
</dbReference>
<evidence type="ECO:0000259" key="5">
    <source>
        <dbReference type="PROSITE" id="PS50812"/>
    </source>
</evidence>
<evidence type="ECO:0000256" key="3">
    <source>
        <dbReference type="ARBA" id="ARBA00022833"/>
    </source>
</evidence>
<dbReference type="SMART" id="SM00293">
    <property type="entry name" value="PWWP"/>
    <property type="match status" value="1"/>
</dbReference>
<proteinExistence type="predicted"/>
<dbReference type="PROSITE" id="PS50812">
    <property type="entry name" value="PWWP"/>
    <property type="match status" value="1"/>
</dbReference>
<feature type="region of interest" description="Disordered" evidence="4">
    <location>
        <begin position="524"/>
        <end position="601"/>
    </location>
</feature>
<feature type="compositionally biased region" description="Basic and acidic residues" evidence="4">
    <location>
        <begin position="494"/>
        <end position="504"/>
    </location>
</feature>
<dbReference type="EMBL" id="KB300141">
    <property type="protein sequence ID" value="ELU07127.1"/>
    <property type="molecule type" value="Genomic_DNA"/>
</dbReference>
<gene>
    <name evidence="7" type="ORF">CAPTEDRAFT_189024</name>
</gene>
<feature type="region of interest" description="Disordered" evidence="4">
    <location>
        <begin position="1"/>
        <end position="68"/>
    </location>
</feature>
<feature type="compositionally biased region" description="Basic and acidic residues" evidence="4">
    <location>
        <begin position="446"/>
        <end position="458"/>
    </location>
</feature>
<feature type="compositionally biased region" description="Basic and acidic residues" evidence="4">
    <location>
        <begin position="468"/>
        <end position="485"/>
    </location>
</feature>
<reference evidence="9" key="1">
    <citation type="submission" date="2012-12" db="EMBL/GenBank/DDBJ databases">
        <authorList>
            <person name="Hellsten U."/>
            <person name="Grimwood J."/>
            <person name="Chapman J.A."/>
            <person name="Shapiro H."/>
            <person name="Aerts A."/>
            <person name="Otillar R.P."/>
            <person name="Terry A.Y."/>
            <person name="Boore J.L."/>
            <person name="Simakov O."/>
            <person name="Marletaz F."/>
            <person name="Cho S.-J."/>
            <person name="Edsinger-Gonzales E."/>
            <person name="Havlak P."/>
            <person name="Kuo D.-H."/>
            <person name="Larsson T."/>
            <person name="Lv J."/>
            <person name="Arendt D."/>
            <person name="Savage R."/>
            <person name="Osoegawa K."/>
            <person name="de Jong P."/>
            <person name="Lindberg D.R."/>
            <person name="Seaver E.C."/>
            <person name="Weisblat D.A."/>
            <person name="Putnam N.H."/>
            <person name="Grigoriev I.V."/>
            <person name="Rokhsar D.S."/>
        </authorList>
    </citation>
    <scope>NUCLEOTIDE SEQUENCE</scope>
    <source>
        <strain evidence="9">I ESC-2004</strain>
    </source>
</reference>
<dbReference type="Gene3D" id="3.30.40.100">
    <property type="match status" value="1"/>
</dbReference>
<dbReference type="OMA" id="CAQPIRC"/>
<dbReference type="Proteomes" id="UP000014760">
    <property type="component" value="Unassembled WGS sequence"/>
</dbReference>
<reference evidence="7 9" key="2">
    <citation type="journal article" date="2013" name="Nature">
        <title>Insights into bilaterian evolution from three spiralian genomes.</title>
        <authorList>
            <person name="Simakov O."/>
            <person name="Marletaz F."/>
            <person name="Cho S.J."/>
            <person name="Edsinger-Gonzales E."/>
            <person name="Havlak P."/>
            <person name="Hellsten U."/>
            <person name="Kuo D.H."/>
            <person name="Larsson T."/>
            <person name="Lv J."/>
            <person name="Arendt D."/>
            <person name="Savage R."/>
            <person name="Osoegawa K."/>
            <person name="de Jong P."/>
            <person name="Grimwood J."/>
            <person name="Chapman J.A."/>
            <person name="Shapiro H."/>
            <person name="Aerts A."/>
            <person name="Otillar R.P."/>
            <person name="Terry A.Y."/>
            <person name="Boore J.L."/>
            <person name="Grigoriev I.V."/>
            <person name="Lindberg D.R."/>
            <person name="Seaver E.C."/>
            <person name="Weisblat D.A."/>
            <person name="Putnam N.H."/>
            <person name="Rokhsar D.S."/>
        </authorList>
    </citation>
    <scope>NUCLEOTIDE SEQUENCE</scope>
    <source>
        <strain evidence="7 9">I ESC-2004</strain>
    </source>
</reference>
<evidence type="ECO:0000256" key="1">
    <source>
        <dbReference type="ARBA" id="ARBA00022723"/>
    </source>
</evidence>
<feature type="non-terminal residue" evidence="7">
    <location>
        <position position="677"/>
    </location>
</feature>
<dbReference type="OrthoDB" id="5964980at2759"/>
<dbReference type="GO" id="GO:0008270">
    <property type="term" value="F:zinc ion binding"/>
    <property type="evidence" value="ECO:0007669"/>
    <property type="project" value="UniProtKB-KW"/>
</dbReference>
<keyword evidence="1" id="KW-0479">Metal-binding</keyword>
<evidence type="ECO:0000313" key="7">
    <source>
        <dbReference type="EMBL" id="ELU07127.1"/>
    </source>
</evidence>
<dbReference type="PROSITE" id="PS51050">
    <property type="entry name" value="ZF_CW"/>
    <property type="match status" value="1"/>
</dbReference>
<feature type="domain" description="PWWP" evidence="5">
    <location>
        <begin position="247"/>
        <end position="312"/>
    </location>
</feature>
<keyword evidence="9" id="KW-1185">Reference proteome</keyword>
<feature type="compositionally biased region" description="Basic and acidic residues" evidence="4">
    <location>
        <begin position="163"/>
        <end position="175"/>
    </location>
</feature>
<dbReference type="CDD" id="cd20145">
    <property type="entry name" value="PWWP_ZCWPW1"/>
    <property type="match status" value="1"/>
</dbReference>
<dbReference type="InterPro" id="IPR011124">
    <property type="entry name" value="Znf_CW"/>
</dbReference>
<feature type="compositionally biased region" description="Basic and acidic residues" evidence="4">
    <location>
        <begin position="1"/>
        <end position="43"/>
    </location>
</feature>
<sequence length="677" mass="76753">MDSLDREELRLFAEQDTANDHPKEHPVMPDCANKENNIDEGKGNENINCDEQGKPDDSNATQMKSSYKKKVPIKPVVSLTQEEYDEIFNSALLRVEDDSNEASDAQVAVSSDAFDALASVEIDQLCMQEEILPKENPTSSPKETNQDSGKNEPALVEQTEGAKPTKESSGGKKSSLKPDIEGLWVQCSRLCCLKWRFLPHNTDPAQIPEEWNCDLHPDEAYNSCEKAEQPYNDEAHKVDYIYTAYTEGSLVWAKMAGYPWWPAMVQNDPEAEIFFECTNQNNVANSYHVTFFDKTVSRSWVNVCNLKPFRNEKDIRDSPSASKRNKIAFALEMALKAQELCIEDRLIEFDFEKLFSSLRKNVAESPDTVEKIPKKKKVSKKEISKEIRKPSFVGPASKKRKISKEKNQNQDLDEKEEEKKREMKENQDLDEKKTEKKTPSQLSAESNKEKAPKNETKKTPPKKIAKQGTEKAKKESGKKRAEKPAFVRPSTKKQKSENDENDDILKETNEILKVTDDMLNQYFSSQEFLKDDPKDDEVKTDQSIDPPKQTKLSLKKSTPCKDSAKQTVENKKKLARPSFGAPVKKHTEALDQQVPQYPTTDAPACNIIGSLQIMEEIGIQKSQQPKKGFFAPVVKKSPSIHQDEMPCQAESSPQLFPAEEDSQSMELDLDVDFTAHL</sequence>
<evidence type="ECO:0000313" key="8">
    <source>
        <dbReference type="EnsemblMetazoa" id="CapteP189024"/>
    </source>
</evidence>
<keyword evidence="3" id="KW-0862">Zinc</keyword>
<dbReference type="SUPFAM" id="SSF63748">
    <property type="entry name" value="Tudor/PWWP/MBT"/>
    <property type="match status" value="1"/>
</dbReference>
<evidence type="ECO:0000256" key="2">
    <source>
        <dbReference type="ARBA" id="ARBA00022771"/>
    </source>
</evidence>
<dbReference type="EMBL" id="AMQN01007177">
    <property type="status" value="NOT_ANNOTATED_CDS"/>
    <property type="molecule type" value="Genomic_DNA"/>
</dbReference>
<feature type="compositionally biased region" description="Acidic residues" evidence="4">
    <location>
        <begin position="658"/>
        <end position="671"/>
    </location>
</feature>
<feature type="compositionally biased region" description="Basic and acidic residues" evidence="4">
    <location>
        <begin position="528"/>
        <end position="542"/>
    </location>
</feature>
<keyword evidence="2" id="KW-0863">Zinc-finger</keyword>
<feature type="compositionally biased region" description="Polar residues" evidence="4">
    <location>
        <begin position="136"/>
        <end position="148"/>
    </location>
</feature>
<dbReference type="GO" id="GO:0005634">
    <property type="term" value="C:nucleus"/>
    <property type="evidence" value="ECO:0007669"/>
    <property type="project" value="TreeGrafter"/>
</dbReference>
<dbReference type="AlphaFoldDB" id="R7UT90"/>
<feature type="domain" description="CW-type" evidence="6">
    <location>
        <begin position="178"/>
        <end position="232"/>
    </location>
</feature>
<dbReference type="PANTHER" id="PTHR15999">
    <property type="entry name" value="ZINC FINGER CW-TYPE PWWP DOMAIN PROTEIN 1"/>
    <property type="match status" value="1"/>
</dbReference>
<feature type="compositionally biased region" description="Basic and acidic residues" evidence="4">
    <location>
        <begin position="380"/>
        <end position="389"/>
    </location>
</feature>
<dbReference type="Pfam" id="PF07496">
    <property type="entry name" value="zf-CW"/>
    <property type="match status" value="1"/>
</dbReference>
<dbReference type="InterPro" id="IPR000313">
    <property type="entry name" value="PWWP_dom"/>
</dbReference>
<feature type="compositionally biased region" description="Basic and acidic residues" evidence="4">
    <location>
        <begin position="562"/>
        <end position="572"/>
    </location>
</feature>
<dbReference type="EnsemblMetazoa" id="CapteT189024">
    <property type="protein sequence ID" value="CapteP189024"/>
    <property type="gene ID" value="CapteG189024"/>
</dbReference>
<evidence type="ECO:0000313" key="9">
    <source>
        <dbReference type="Proteomes" id="UP000014760"/>
    </source>
</evidence>
<feature type="region of interest" description="Disordered" evidence="4">
    <location>
        <begin position="130"/>
        <end position="175"/>
    </location>
</feature>
<evidence type="ECO:0000259" key="6">
    <source>
        <dbReference type="PROSITE" id="PS51050"/>
    </source>
</evidence>
<evidence type="ECO:0008006" key="10">
    <source>
        <dbReference type="Google" id="ProtNLM"/>
    </source>
</evidence>